<keyword evidence="1" id="KW-1133">Transmembrane helix</keyword>
<dbReference type="EMBL" id="CAJOBA010005354">
    <property type="protein sequence ID" value="CAF3740984.1"/>
    <property type="molecule type" value="Genomic_DNA"/>
</dbReference>
<evidence type="ECO:0000313" key="4">
    <source>
        <dbReference type="Proteomes" id="UP000682733"/>
    </source>
</evidence>
<accession>A0A8S2IFE2</accession>
<dbReference type="EMBL" id="CAJNOK010005349">
    <property type="protein sequence ID" value="CAF0969497.1"/>
    <property type="molecule type" value="Genomic_DNA"/>
</dbReference>
<dbReference type="Proteomes" id="UP000682733">
    <property type="component" value="Unassembled WGS sequence"/>
</dbReference>
<feature type="transmembrane region" description="Helical" evidence="1">
    <location>
        <begin position="42"/>
        <end position="69"/>
    </location>
</feature>
<dbReference type="Proteomes" id="UP000677228">
    <property type="component" value="Unassembled WGS sequence"/>
</dbReference>
<reference evidence="3" key="1">
    <citation type="submission" date="2021-02" db="EMBL/GenBank/DDBJ databases">
        <authorList>
            <person name="Nowell W R."/>
        </authorList>
    </citation>
    <scope>NUCLEOTIDE SEQUENCE</scope>
</reference>
<keyword evidence="1" id="KW-0472">Membrane</keyword>
<protein>
    <submittedName>
        <fullName evidence="3">Uncharacterized protein</fullName>
    </submittedName>
</protein>
<proteinExistence type="predicted"/>
<keyword evidence="1" id="KW-0812">Transmembrane</keyword>
<evidence type="ECO:0000313" key="3">
    <source>
        <dbReference type="EMBL" id="CAF3740984.1"/>
    </source>
</evidence>
<evidence type="ECO:0000256" key="1">
    <source>
        <dbReference type="SAM" id="Phobius"/>
    </source>
</evidence>
<sequence length="337" mass="39140">MTTQTKKFLSESDWNSMSEVDYLDRLGNLLPWQVTLSENDRIIIILIASCFVSFIGFTLLCLVCPQCPLRRHCAKRKSRHKEQFILSLPPNTSVLLPPKYESILVDDYAIQKLSTSKYLELGRKQSCMTSDSDGKCSSTNDHDANIFRFDSHRSSVSLPNLYSPPYAQVQLRYYYDLEKNVFNVHLSNCEHFPCHPAFGEQGDYFIKIQLLTNKLLKKLKDAYKKRRLSLHSSSKRSQQLEQTTKHLSRTMKNIISCNEQLQFIFDSTNGNNNVINTVINSSMRILLYCCDRYGIQDLMFEQWIYLHNLTIKSLCKPNEQVQQVEFKQTPKASVILY</sequence>
<gene>
    <name evidence="2" type="ORF">OVA965_LOCUS13023</name>
    <name evidence="3" type="ORF">TMI583_LOCUS13025</name>
</gene>
<dbReference type="AlphaFoldDB" id="A0A8S2IFE2"/>
<comment type="caution">
    <text evidence="3">The sequence shown here is derived from an EMBL/GenBank/DDBJ whole genome shotgun (WGS) entry which is preliminary data.</text>
</comment>
<organism evidence="3 4">
    <name type="scientific">Didymodactylos carnosus</name>
    <dbReference type="NCBI Taxonomy" id="1234261"/>
    <lineage>
        <taxon>Eukaryota</taxon>
        <taxon>Metazoa</taxon>
        <taxon>Spiralia</taxon>
        <taxon>Gnathifera</taxon>
        <taxon>Rotifera</taxon>
        <taxon>Eurotatoria</taxon>
        <taxon>Bdelloidea</taxon>
        <taxon>Philodinida</taxon>
        <taxon>Philodinidae</taxon>
        <taxon>Didymodactylos</taxon>
    </lineage>
</organism>
<name>A0A8S2IFE2_9BILA</name>
<evidence type="ECO:0000313" key="2">
    <source>
        <dbReference type="EMBL" id="CAF0969497.1"/>
    </source>
</evidence>